<evidence type="ECO:0000256" key="1">
    <source>
        <dbReference type="SAM" id="MobiDB-lite"/>
    </source>
</evidence>
<protein>
    <submittedName>
        <fullName evidence="2">WD repeat-containing protein 60</fullName>
    </submittedName>
</protein>
<feature type="compositionally biased region" description="Polar residues" evidence="1">
    <location>
        <begin position="510"/>
        <end position="526"/>
    </location>
</feature>
<feature type="compositionally biased region" description="Basic and acidic residues" evidence="1">
    <location>
        <begin position="9"/>
        <end position="21"/>
    </location>
</feature>
<comment type="caution">
    <text evidence="2">The sequence shown here is derived from an EMBL/GenBank/DDBJ whole genome shotgun (WGS) entry which is preliminary data.</text>
</comment>
<organism evidence="2 3">
    <name type="scientific">Phytophthora boehmeriae</name>
    <dbReference type="NCBI Taxonomy" id="109152"/>
    <lineage>
        <taxon>Eukaryota</taxon>
        <taxon>Sar</taxon>
        <taxon>Stramenopiles</taxon>
        <taxon>Oomycota</taxon>
        <taxon>Peronosporomycetes</taxon>
        <taxon>Peronosporales</taxon>
        <taxon>Peronosporaceae</taxon>
        <taxon>Phytophthora</taxon>
    </lineage>
</organism>
<keyword evidence="3" id="KW-1185">Reference proteome</keyword>
<accession>A0A8T1WUL3</accession>
<proteinExistence type="predicted"/>
<dbReference type="AlphaFoldDB" id="A0A8T1WUL3"/>
<name>A0A8T1WUL3_9STRA</name>
<dbReference type="Proteomes" id="UP000693981">
    <property type="component" value="Unassembled WGS sequence"/>
</dbReference>
<sequence length="533" mass="60523">MPFGKKPKTNKDGKPRKQREGWGRFNSVLNERSVDFNLTLDVQNLRQEVQNLTSLRDILSTQSLVKRQTFEGSLARTVREYFHVFRQGAILRESGRKRLMDDRDQRAFLHSIMDEKVDMGNGLYGPDVWMDQLVKYSRFVRCILMQAQVHSIVEVENCVLLSVKGSFRFQVLRNTIETIFPHVMGHEWIVAQLIGQEIDVPARATFHFNTEGKCCKYDVDMDFVEAFMTVIKDPMIVKALLGRALIAENAMLGVIEEVAPDSSLEEEDKVEAIRKPNENCGQRQQKTSTTKEGPSCKSIVCKRTGPQEFCWRIVADYFAAFAHGYEKESDENVAPSMDSFQHDFLLHRFTQGPGKTADRVKERWQTLSECFEVLSFQQKGEPYLECDDCNSKCHVESVARYTLRIAPYTLQSVFPHVATDSPVFDELLRKVIVVPSTIIFSIEKSSGRIAQVTDQMDFAAALAKLLPLQDELSFVLAKAHLTKGGVSSSISEVLPSMAAPQQTKHPRPIQANNRQEVNKPTSSRTMSMADILR</sequence>
<evidence type="ECO:0000313" key="3">
    <source>
        <dbReference type="Proteomes" id="UP000693981"/>
    </source>
</evidence>
<feature type="region of interest" description="Disordered" evidence="1">
    <location>
        <begin position="1"/>
        <end position="21"/>
    </location>
</feature>
<dbReference type="EMBL" id="JAGDFL010000158">
    <property type="protein sequence ID" value="KAG7396374.1"/>
    <property type="molecule type" value="Genomic_DNA"/>
</dbReference>
<feature type="region of interest" description="Disordered" evidence="1">
    <location>
        <begin position="497"/>
        <end position="533"/>
    </location>
</feature>
<evidence type="ECO:0000313" key="2">
    <source>
        <dbReference type="EMBL" id="KAG7396374.1"/>
    </source>
</evidence>
<gene>
    <name evidence="2" type="primary">WDR60_2</name>
    <name evidence="2" type="ORF">PHYBOEH_002334</name>
</gene>
<reference evidence="2" key="1">
    <citation type="submission" date="2021-02" db="EMBL/GenBank/DDBJ databases">
        <authorList>
            <person name="Palmer J.M."/>
        </authorList>
    </citation>
    <scope>NUCLEOTIDE SEQUENCE</scope>
    <source>
        <strain evidence="2">SCRP23</strain>
    </source>
</reference>
<dbReference type="OrthoDB" id="103359at2759"/>